<feature type="region of interest" description="Disordered" evidence="1">
    <location>
        <begin position="1"/>
        <end position="35"/>
    </location>
</feature>
<reference evidence="2 3" key="1">
    <citation type="submission" date="2017-09" db="EMBL/GenBank/DDBJ databases">
        <authorList>
            <person name="Zhang H."/>
            <person name="Hu S."/>
            <person name="Xu J."/>
            <person name="He Z."/>
        </authorList>
    </citation>
    <scope>NUCLEOTIDE SEQUENCE [LARGE SCALE GENOMIC DNA]</scope>
    <source>
        <strain evidence="2 3">TXX3120</strain>
    </source>
</reference>
<dbReference type="AlphaFoldDB" id="A0A494UYA6"/>
<dbReference type="EMBL" id="CP023407">
    <property type="protein sequence ID" value="AYL35504.1"/>
    <property type="molecule type" value="Genomic_DNA"/>
</dbReference>
<sequence length="86" mass="9212">MSRMVDGGTRGRGAGERAADDPCGARRHDRPRHRARIPGFAREGAEIGLGDAVTRLTTAVGVRPCGGCGRRAEALNRWMTIGGRDR</sequence>
<organism evidence="2 3">
    <name type="scientific">Streptomyces fungicidicus</name>
    <dbReference type="NCBI Taxonomy" id="68203"/>
    <lineage>
        <taxon>Bacteria</taxon>
        <taxon>Bacillati</taxon>
        <taxon>Actinomycetota</taxon>
        <taxon>Actinomycetes</taxon>
        <taxon>Kitasatosporales</taxon>
        <taxon>Streptomycetaceae</taxon>
        <taxon>Streptomyces</taxon>
    </lineage>
</organism>
<evidence type="ECO:0000256" key="1">
    <source>
        <dbReference type="SAM" id="MobiDB-lite"/>
    </source>
</evidence>
<evidence type="ECO:0000313" key="2">
    <source>
        <dbReference type="EMBL" id="AYL35504.1"/>
    </source>
</evidence>
<gene>
    <name evidence="2" type="ORF">CNQ36_08700</name>
</gene>
<feature type="compositionally biased region" description="Basic and acidic residues" evidence="1">
    <location>
        <begin position="13"/>
        <end position="26"/>
    </location>
</feature>
<proteinExistence type="predicted"/>
<evidence type="ECO:0000313" key="3">
    <source>
        <dbReference type="Proteomes" id="UP000282170"/>
    </source>
</evidence>
<accession>A0A494UYA6</accession>
<dbReference type="KEGG" id="sfug:CNQ36_08700"/>
<keyword evidence="3" id="KW-1185">Reference proteome</keyword>
<name>A0A494UYA6_9ACTN</name>
<dbReference type="Proteomes" id="UP000282170">
    <property type="component" value="Chromosome"/>
</dbReference>
<protein>
    <submittedName>
        <fullName evidence="2">Uncharacterized protein</fullName>
    </submittedName>
</protein>